<dbReference type="Proteomes" id="UP000193467">
    <property type="component" value="Unassembled WGS sequence"/>
</dbReference>
<feature type="domain" description="F-box" evidence="1">
    <location>
        <begin position="47"/>
        <end position="100"/>
    </location>
</feature>
<proteinExistence type="predicted"/>
<dbReference type="InterPro" id="IPR001810">
    <property type="entry name" value="F-box_dom"/>
</dbReference>
<dbReference type="InParanoid" id="A0A1Y2G2F7"/>
<comment type="caution">
    <text evidence="2">The sequence shown here is derived from an EMBL/GenBank/DDBJ whole genome shotgun (WGS) entry which is preliminary data.</text>
</comment>
<accession>A0A1Y2G2F7</accession>
<dbReference type="Gene3D" id="1.20.1280.50">
    <property type="match status" value="1"/>
</dbReference>
<reference evidence="2 3" key="1">
    <citation type="submission" date="2016-07" db="EMBL/GenBank/DDBJ databases">
        <title>Pervasive Adenine N6-methylation of Active Genes in Fungi.</title>
        <authorList>
            <consortium name="DOE Joint Genome Institute"/>
            <person name="Mondo S.J."/>
            <person name="Dannebaum R.O."/>
            <person name="Kuo R.C."/>
            <person name="Labutti K."/>
            <person name="Haridas S."/>
            <person name="Kuo A."/>
            <person name="Salamov A."/>
            <person name="Ahrendt S.R."/>
            <person name="Lipzen A."/>
            <person name="Sullivan W."/>
            <person name="Andreopoulos W.B."/>
            <person name="Clum A."/>
            <person name="Lindquist E."/>
            <person name="Daum C."/>
            <person name="Ramamoorthy G.K."/>
            <person name="Gryganskyi A."/>
            <person name="Culley D."/>
            <person name="Magnuson J.K."/>
            <person name="James T.Y."/>
            <person name="O'Malley M.A."/>
            <person name="Stajich J.E."/>
            <person name="Spatafora J.W."/>
            <person name="Visel A."/>
            <person name="Grigoriev I.V."/>
        </authorList>
    </citation>
    <scope>NUCLEOTIDE SEQUENCE [LARGE SCALE GENOMIC DNA]</scope>
    <source>
        <strain evidence="2 3">62-1032</strain>
    </source>
</reference>
<dbReference type="EMBL" id="MCGR01000005">
    <property type="protein sequence ID" value="ORY89791.1"/>
    <property type="molecule type" value="Genomic_DNA"/>
</dbReference>
<keyword evidence="3" id="KW-1185">Reference proteome</keyword>
<dbReference type="SUPFAM" id="SSF52047">
    <property type="entry name" value="RNI-like"/>
    <property type="match status" value="1"/>
</dbReference>
<evidence type="ECO:0000259" key="1">
    <source>
        <dbReference type="Pfam" id="PF12937"/>
    </source>
</evidence>
<sequence length="429" mass="48450">MHQGSFLLSTLHRTNPPPSYLTQILRHPFTTPVASPLPLHNLGDASSSLPAEVLSRILNILSETSDRTIASPPPYATLLSCALVSKRFNLVATERMYRDLHVLVTRNRANEVDVNCHELEATLPTSKRARDSVRTLQIFSEEDHDLNDSTILLGRVTRALGLKLSCCSGLDLLDLWHFTVEIASPLIKLTGAWRPILRRIKLTLESSQHSWRRPNLRTAFRSLPALRGIDVSHEVEDHSAMDQPPWNLSFLSLHAGAYPCLSTYAKPSWPSLRHLILHLPRKFWELGDPQLSSFSNLFTLEVDLPFGDDREPEDLLHLCPFLEPCTQLRHLKIYAEDGADLPPPDQLTKALARLPNSLRLLDLSEISDDVPFQSCFALLESGWAPQCSVKVWDIRWTVDERKRWAEKVDERWQASSAEAVVGIKREGSA</sequence>
<protein>
    <recommendedName>
        <fullName evidence="1">F-box domain-containing protein</fullName>
    </recommendedName>
</protein>
<dbReference type="Pfam" id="PF12937">
    <property type="entry name" value="F-box-like"/>
    <property type="match status" value="1"/>
</dbReference>
<evidence type="ECO:0000313" key="3">
    <source>
        <dbReference type="Proteomes" id="UP000193467"/>
    </source>
</evidence>
<evidence type="ECO:0000313" key="2">
    <source>
        <dbReference type="EMBL" id="ORY89791.1"/>
    </source>
</evidence>
<gene>
    <name evidence="2" type="ORF">BCR35DRAFT_329138</name>
</gene>
<name>A0A1Y2G2F7_9BASI</name>
<dbReference type="AlphaFoldDB" id="A0A1Y2G2F7"/>
<organism evidence="2 3">
    <name type="scientific">Leucosporidium creatinivorum</name>
    <dbReference type="NCBI Taxonomy" id="106004"/>
    <lineage>
        <taxon>Eukaryota</taxon>
        <taxon>Fungi</taxon>
        <taxon>Dikarya</taxon>
        <taxon>Basidiomycota</taxon>
        <taxon>Pucciniomycotina</taxon>
        <taxon>Microbotryomycetes</taxon>
        <taxon>Leucosporidiales</taxon>
        <taxon>Leucosporidium</taxon>
    </lineage>
</organism>